<dbReference type="GO" id="GO:0032259">
    <property type="term" value="P:methylation"/>
    <property type="evidence" value="ECO:0007669"/>
    <property type="project" value="UniProtKB-KW"/>
</dbReference>
<evidence type="ECO:0000313" key="3">
    <source>
        <dbReference type="Proteomes" id="UP000030528"/>
    </source>
</evidence>
<organism evidence="2 3">
    <name type="scientific">Pontibacillus halophilus JSM 076056 = DSM 19796</name>
    <dbReference type="NCBI Taxonomy" id="1385510"/>
    <lineage>
        <taxon>Bacteria</taxon>
        <taxon>Bacillati</taxon>
        <taxon>Bacillota</taxon>
        <taxon>Bacilli</taxon>
        <taxon>Bacillales</taxon>
        <taxon>Bacillaceae</taxon>
        <taxon>Pontibacillus</taxon>
    </lineage>
</organism>
<keyword evidence="2" id="KW-0808">Transferase</keyword>
<keyword evidence="3" id="KW-1185">Reference proteome</keyword>
<evidence type="ECO:0000259" key="1">
    <source>
        <dbReference type="Pfam" id="PF08242"/>
    </source>
</evidence>
<comment type="caution">
    <text evidence="2">The sequence shown here is derived from an EMBL/GenBank/DDBJ whole genome shotgun (WGS) entry which is preliminary data.</text>
</comment>
<protein>
    <submittedName>
        <fullName evidence="2">Methyltransferase</fullName>
    </submittedName>
</protein>
<dbReference type="InterPro" id="IPR029063">
    <property type="entry name" value="SAM-dependent_MTases_sf"/>
</dbReference>
<proteinExistence type="predicted"/>
<reference evidence="2 3" key="1">
    <citation type="submission" date="2013-08" db="EMBL/GenBank/DDBJ databases">
        <authorList>
            <person name="Huang J."/>
            <person name="Wang G."/>
        </authorList>
    </citation>
    <scope>NUCLEOTIDE SEQUENCE [LARGE SCALE GENOMIC DNA]</scope>
    <source>
        <strain evidence="2 3">JSM 076056</strain>
    </source>
</reference>
<accession>A0A0A5GH68</accession>
<dbReference type="Gene3D" id="3.40.50.150">
    <property type="entry name" value="Vaccinia Virus protein VP39"/>
    <property type="match status" value="1"/>
</dbReference>
<evidence type="ECO:0000313" key="2">
    <source>
        <dbReference type="EMBL" id="KGX90543.1"/>
    </source>
</evidence>
<dbReference type="SUPFAM" id="SSF53335">
    <property type="entry name" value="S-adenosyl-L-methionine-dependent methyltransferases"/>
    <property type="match status" value="1"/>
</dbReference>
<dbReference type="EMBL" id="AVPE01000014">
    <property type="protein sequence ID" value="KGX90543.1"/>
    <property type="molecule type" value="Genomic_DNA"/>
</dbReference>
<gene>
    <name evidence="2" type="ORF">N781_07045</name>
</gene>
<dbReference type="eggNOG" id="COG0500">
    <property type="taxonomic scope" value="Bacteria"/>
</dbReference>
<dbReference type="Proteomes" id="UP000030528">
    <property type="component" value="Unassembled WGS sequence"/>
</dbReference>
<dbReference type="Pfam" id="PF08242">
    <property type="entry name" value="Methyltransf_12"/>
    <property type="match status" value="1"/>
</dbReference>
<dbReference type="InterPro" id="IPR013217">
    <property type="entry name" value="Methyltransf_12"/>
</dbReference>
<dbReference type="OrthoDB" id="9772751at2"/>
<feature type="domain" description="Methyltransferase type 12" evidence="1">
    <location>
        <begin position="47"/>
        <end position="144"/>
    </location>
</feature>
<sequence length="202" mass="22507">MGFLFSQFSKPKGLIGKLAGTFMYKENAAINEWTSSFLDIKEDDRVLEIGFGPGYCIQHLCEQQREVNVTGIDPSGDMVDQASKRNRQYLHEGRVELYEGEAGLVCQLEGTFDKVLAINNITYWKNPVKTLTQIRQRLAPNGRIAITVQPHEKGATDETSHNLGEQIHSLLTQAGYNGISIYLKDDEPTNVTCVVASRGEKA</sequence>
<dbReference type="GO" id="GO:0008168">
    <property type="term" value="F:methyltransferase activity"/>
    <property type="evidence" value="ECO:0007669"/>
    <property type="project" value="UniProtKB-KW"/>
</dbReference>
<dbReference type="AlphaFoldDB" id="A0A0A5GH68"/>
<dbReference type="PANTHER" id="PTHR43464:SF92">
    <property type="entry name" value="SLR1071 PROTEIN"/>
    <property type="match status" value="1"/>
</dbReference>
<dbReference type="STRING" id="1385510.GCA_000425205_02994"/>
<keyword evidence="2" id="KW-0489">Methyltransferase</keyword>
<dbReference type="CDD" id="cd02440">
    <property type="entry name" value="AdoMet_MTases"/>
    <property type="match status" value="1"/>
</dbReference>
<dbReference type="RefSeq" id="WP_026801254.1">
    <property type="nucleotide sequence ID" value="NZ_AULI01000014.1"/>
</dbReference>
<dbReference type="PANTHER" id="PTHR43464">
    <property type="entry name" value="METHYLTRANSFERASE"/>
    <property type="match status" value="1"/>
</dbReference>
<name>A0A0A5GH68_9BACI</name>